<dbReference type="AlphaFoldDB" id="A0A5P9W9M3"/>
<dbReference type="EMBL" id="MN433456">
    <property type="protein sequence ID" value="QFX78161.1"/>
    <property type="molecule type" value="Genomic_DNA"/>
</dbReference>
<sequence length="62" mass="6555">MLPIVALKREGAPPNPNHPLKGQNLAPFQSLQADEALIPLESSATAFRSFSALPSAVATLRC</sequence>
<name>A0A5P9W9M3_PSEAI</name>
<gene>
    <name evidence="1" type="ORF">PNK5461_c0014</name>
</gene>
<keyword evidence="1" id="KW-0614">Plasmid</keyword>
<evidence type="ECO:0000313" key="1">
    <source>
        <dbReference type="EMBL" id="QFX78161.1"/>
    </source>
</evidence>
<geneLocation type="plasmid" evidence="1">
    <name>unnamed</name>
</geneLocation>
<accession>A0A5P9W9M3</accession>
<proteinExistence type="predicted"/>
<reference evidence="1" key="1">
    <citation type="submission" date="2019-09" db="EMBL/GenBank/DDBJ databases">
        <authorList>
            <person name="Li Z."/>
        </authorList>
    </citation>
    <scope>NUCLEOTIDE SEQUENCE</scope>
    <source>
        <strain evidence="1">PAB546</strain>
        <plasmid evidence="1">unnamed</plasmid>
    </source>
</reference>
<organism evidence="1">
    <name type="scientific">Pseudomonas aeruginosa</name>
    <dbReference type="NCBI Taxonomy" id="287"/>
    <lineage>
        <taxon>Bacteria</taxon>
        <taxon>Pseudomonadati</taxon>
        <taxon>Pseudomonadota</taxon>
        <taxon>Gammaproteobacteria</taxon>
        <taxon>Pseudomonadales</taxon>
        <taxon>Pseudomonadaceae</taxon>
        <taxon>Pseudomonas</taxon>
    </lineage>
</organism>
<protein>
    <submittedName>
        <fullName evidence="1">Uncharacterized protein</fullName>
    </submittedName>
</protein>